<dbReference type="GO" id="GO:0016787">
    <property type="term" value="F:hydrolase activity"/>
    <property type="evidence" value="ECO:0007669"/>
    <property type="project" value="UniProtKB-KW"/>
</dbReference>
<dbReference type="Pfam" id="PF00293">
    <property type="entry name" value="NUDIX"/>
    <property type="match status" value="1"/>
</dbReference>
<sequence length="172" mass="19424">MYKRFTFPGLILSVAVMPIVSGCTQTPAPPDCPDTLVTSPAKSAGCLAVHQHRLLVVQGINQKISIPGGSGNPQEPAHCTAHRETWEETGLNVRPTKLVRVFDNGFHLFECQWGAEVQAQQPPKQSEVLDTPPFFLEIRQAMWLNSKDFAQYEWRFPEQREWLQQLTNDTSH</sequence>
<gene>
    <name evidence="5" type="ORF">G8770_02940</name>
</gene>
<evidence type="ECO:0000313" key="5">
    <source>
        <dbReference type="EMBL" id="NHO64501.1"/>
    </source>
</evidence>
<dbReference type="EMBL" id="JAAONZ010000002">
    <property type="protein sequence ID" value="NHO64501.1"/>
    <property type="molecule type" value="Genomic_DNA"/>
</dbReference>
<feature type="chain" id="PRO_5039558545" evidence="3">
    <location>
        <begin position="23"/>
        <end position="172"/>
    </location>
</feature>
<accession>A0A9E5JSD1</accession>
<comment type="cofactor">
    <cofactor evidence="1">
        <name>Mg(2+)</name>
        <dbReference type="ChEBI" id="CHEBI:18420"/>
    </cofactor>
</comment>
<evidence type="ECO:0000256" key="3">
    <source>
        <dbReference type="SAM" id="SignalP"/>
    </source>
</evidence>
<dbReference type="PROSITE" id="PS00893">
    <property type="entry name" value="NUDIX_BOX"/>
    <property type="match status" value="1"/>
</dbReference>
<proteinExistence type="predicted"/>
<keyword evidence="2 5" id="KW-0378">Hydrolase</keyword>
<evidence type="ECO:0000313" key="6">
    <source>
        <dbReference type="Proteomes" id="UP000787472"/>
    </source>
</evidence>
<protein>
    <submittedName>
        <fullName evidence="5">NUDIX hydrolase</fullName>
    </submittedName>
</protein>
<dbReference type="AlphaFoldDB" id="A0A9E5JSD1"/>
<keyword evidence="3" id="KW-0732">Signal</keyword>
<dbReference type="PROSITE" id="PS51462">
    <property type="entry name" value="NUDIX"/>
    <property type="match status" value="1"/>
</dbReference>
<evidence type="ECO:0000256" key="1">
    <source>
        <dbReference type="ARBA" id="ARBA00001946"/>
    </source>
</evidence>
<dbReference type="CDD" id="cd02883">
    <property type="entry name" value="NUDIX_Hydrolase"/>
    <property type="match status" value="1"/>
</dbReference>
<dbReference type="InterPro" id="IPR015797">
    <property type="entry name" value="NUDIX_hydrolase-like_dom_sf"/>
</dbReference>
<evidence type="ECO:0000256" key="2">
    <source>
        <dbReference type="ARBA" id="ARBA00022801"/>
    </source>
</evidence>
<comment type="caution">
    <text evidence="5">The sequence shown here is derived from an EMBL/GenBank/DDBJ whole genome shotgun (WGS) entry which is preliminary data.</text>
</comment>
<dbReference type="InterPro" id="IPR000086">
    <property type="entry name" value="NUDIX_hydrolase_dom"/>
</dbReference>
<organism evidence="5 6">
    <name type="scientific">Pseudomaricurvus hydrocarbonicus</name>
    <dbReference type="NCBI Taxonomy" id="1470433"/>
    <lineage>
        <taxon>Bacteria</taxon>
        <taxon>Pseudomonadati</taxon>
        <taxon>Pseudomonadota</taxon>
        <taxon>Gammaproteobacteria</taxon>
        <taxon>Cellvibrionales</taxon>
        <taxon>Cellvibrionaceae</taxon>
        <taxon>Pseudomaricurvus</taxon>
    </lineage>
</organism>
<keyword evidence="6" id="KW-1185">Reference proteome</keyword>
<dbReference type="Gene3D" id="3.90.79.10">
    <property type="entry name" value="Nucleoside Triphosphate Pyrophosphohydrolase"/>
    <property type="match status" value="1"/>
</dbReference>
<dbReference type="Proteomes" id="UP000787472">
    <property type="component" value="Unassembled WGS sequence"/>
</dbReference>
<dbReference type="SUPFAM" id="SSF55811">
    <property type="entry name" value="Nudix"/>
    <property type="match status" value="1"/>
</dbReference>
<feature type="domain" description="Nudix hydrolase" evidence="4">
    <location>
        <begin position="39"/>
        <end position="167"/>
    </location>
</feature>
<dbReference type="InterPro" id="IPR020084">
    <property type="entry name" value="NUDIX_hydrolase_CS"/>
</dbReference>
<feature type="signal peptide" evidence="3">
    <location>
        <begin position="1"/>
        <end position="22"/>
    </location>
</feature>
<dbReference type="PROSITE" id="PS51257">
    <property type="entry name" value="PROKAR_LIPOPROTEIN"/>
    <property type="match status" value="1"/>
</dbReference>
<evidence type="ECO:0000259" key="4">
    <source>
        <dbReference type="PROSITE" id="PS51462"/>
    </source>
</evidence>
<name>A0A9E5JSD1_9GAMM</name>
<dbReference type="RefSeq" id="WP_167181606.1">
    <property type="nucleotide sequence ID" value="NZ_JAAONZ010000002.1"/>
</dbReference>
<reference evidence="5" key="1">
    <citation type="submission" date="2020-03" db="EMBL/GenBank/DDBJ databases">
        <authorList>
            <person name="Guo F."/>
        </authorList>
    </citation>
    <scope>NUCLEOTIDE SEQUENCE</scope>
    <source>
        <strain evidence="5">JCM 30134</strain>
    </source>
</reference>